<evidence type="ECO:0000256" key="4">
    <source>
        <dbReference type="ARBA" id="ARBA00022801"/>
    </source>
</evidence>
<dbReference type="InterPro" id="IPR045121">
    <property type="entry name" value="CoAse"/>
</dbReference>
<feature type="region of interest" description="Disordered" evidence="7">
    <location>
        <begin position="55"/>
        <end position="78"/>
    </location>
</feature>
<evidence type="ECO:0000256" key="2">
    <source>
        <dbReference type="ARBA" id="ARBA00001946"/>
    </source>
</evidence>
<dbReference type="PANTHER" id="PTHR12992">
    <property type="entry name" value="NUDIX HYDROLASE"/>
    <property type="match status" value="1"/>
</dbReference>
<dbReference type="EMBL" id="HBIO01007224">
    <property type="protein sequence ID" value="CAE0460534.1"/>
    <property type="molecule type" value="Transcribed_RNA"/>
</dbReference>
<protein>
    <recommendedName>
        <fullName evidence="8">Nudix hydrolase domain-containing protein</fullName>
    </recommendedName>
</protein>
<feature type="compositionally biased region" description="Low complexity" evidence="7">
    <location>
        <begin position="55"/>
        <end position="67"/>
    </location>
</feature>
<sequence length="435" mass="48554">MWTGTSICTKSRLSHSYSALARISIGRLNNAYGNTVANQSKVNVFTRKRALFSNSSDLSNENNNDGSTSTYSAASGLLPPEQYESSKRVWLPKRINTQDGNVNIKASGEENDSEIDITKPYFWKRSIDETDFSSMRGVIDRIGAQEREGGRMRERKLGVLREDPKEDMRLLIENYTVPALASALRDREDVLQLCATLFAEQKMEELSMILRPFERKYVEKRRLSKINLDLTKGFDSANIQQVRKGLNRMPRRVSQAHSRRAGVVLPLCNVNGVPCVLFEKRSAQLRAHADEVCLPGGMVSAASDKSIVATCLREMDEEIEGIGEATVLGVLRCNWGEVHHLVGVAVTPVVCYIGEIGDSQISPNSDEVAEAFTVPLSLFLDQDHWVHRQDFAPTFTGGPHVIWGLTGYVMNRFVKDVLATYNVQCPSSGPKKWLP</sequence>
<dbReference type="InterPro" id="IPR015797">
    <property type="entry name" value="NUDIX_hydrolase-like_dom_sf"/>
</dbReference>
<dbReference type="GO" id="GO:0046872">
    <property type="term" value="F:metal ion binding"/>
    <property type="evidence" value="ECO:0007669"/>
    <property type="project" value="UniProtKB-KW"/>
</dbReference>
<feature type="domain" description="Nudix hydrolase" evidence="8">
    <location>
        <begin position="258"/>
        <end position="397"/>
    </location>
</feature>
<organism evidence="9">
    <name type="scientific">Chaetoceros debilis</name>
    <dbReference type="NCBI Taxonomy" id="122233"/>
    <lineage>
        <taxon>Eukaryota</taxon>
        <taxon>Sar</taxon>
        <taxon>Stramenopiles</taxon>
        <taxon>Ochrophyta</taxon>
        <taxon>Bacillariophyta</taxon>
        <taxon>Coscinodiscophyceae</taxon>
        <taxon>Chaetocerotophycidae</taxon>
        <taxon>Chaetocerotales</taxon>
        <taxon>Chaetocerotaceae</taxon>
        <taxon>Chaetoceros</taxon>
    </lineage>
</organism>
<keyword evidence="4" id="KW-0378">Hydrolase</keyword>
<dbReference type="GO" id="GO:0010945">
    <property type="term" value="F:coenzyme A diphosphatase activity"/>
    <property type="evidence" value="ECO:0007669"/>
    <property type="project" value="InterPro"/>
</dbReference>
<evidence type="ECO:0000256" key="6">
    <source>
        <dbReference type="ARBA" id="ARBA00023211"/>
    </source>
</evidence>
<dbReference type="SUPFAM" id="SSF55811">
    <property type="entry name" value="Nudix"/>
    <property type="match status" value="1"/>
</dbReference>
<dbReference type="Gene3D" id="3.90.79.10">
    <property type="entry name" value="Nucleoside Triphosphate Pyrophosphohydrolase"/>
    <property type="match status" value="1"/>
</dbReference>
<comment type="cofactor">
    <cofactor evidence="2">
        <name>Mg(2+)</name>
        <dbReference type="ChEBI" id="CHEBI:18420"/>
    </cofactor>
</comment>
<gene>
    <name evidence="9" type="ORF">CDEB00056_LOCUS5375</name>
</gene>
<keyword evidence="5" id="KW-0460">Magnesium</keyword>
<dbReference type="InterPro" id="IPR000086">
    <property type="entry name" value="NUDIX_hydrolase_dom"/>
</dbReference>
<evidence type="ECO:0000313" key="9">
    <source>
        <dbReference type="EMBL" id="CAE0460534.1"/>
    </source>
</evidence>
<dbReference type="PROSITE" id="PS51462">
    <property type="entry name" value="NUDIX"/>
    <property type="match status" value="1"/>
</dbReference>
<dbReference type="CDD" id="cd03426">
    <property type="entry name" value="NUDIX_CoAse_Nudt7"/>
    <property type="match status" value="1"/>
</dbReference>
<evidence type="ECO:0000256" key="5">
    <source>
        <dbReference type="ARBA" id="ARBA00022842"/>
    </source>
</evidence>
<dbReference type="PANTHER" id="PTHR12992:SF11">
    <property type="entry name" value="MITOCHONDRIAL COENZYME A DIPHOSPHATASE NUDT8"/>
    <property type="match status" value="1"/>
</dbReference>
<proteinExistence type="predicted"/>
<comment type="cofactor">
    <cofactor evidence="1">
        <name>Mn(2+)</name>
        <dbReference type="ChEBI" id="CHEBI:29035"/>
    </cofactor>
</comment>
<keyword evidence="3" id="KW-0479">Metal-binding</keyword>
<accession>A0A7S3V6J2</accession>
<evidence type="ECO:0000256" key="3">
    <source>
        <dbReference type="ARBA" id="ARBA00022723"/>
    </source>
</evidence>
<evidence type="ECO:0000256" key="7">
    <source>
        <dbReference type="SAM" id="MobiDB-lite"/>
    </source>
</evidence>
<evidence type="ECO:0000259" key="8">
    <source>
        <dbReference type="PROSITE" id="PS51462"/>
    </source>
</evidence>
<dbReference type="AlphaFoldDB" id="A0A7S3V6J2"/>
<dbReference type="Pfam" id="PF00293">
    <property type="entry name" value="NUDIX"/>
    <property type="match status" value="1"/>
</dbReference>
<name>A0A7S3V6J2_9STRA</name>
<evidence type="ECO:0000256" key="1">
    <source>
        <dbReference type="ARBA" id="ARBA00001936"/>
    </source>
</evidence>
<keyword evidence="6" id="KW-0464">Manganese</keyword>
<reference evidence="9" key="1">
    <citation type="submission" date="2021-01" db="EMBL/GenBank/DDBJ databases">
        <authorList>
            <person name="Corre E."/>
            <person name="Pelletier E."/>
            <person name="Niang G."/>
            <person name="Scheremetjew M."/>
            <person name="Finn R."/>
            <person name="Kale V."/>
            <person name="Holt S."/>
            <person name="Cochrane G."/>
            <person name="Meng A."/>
            <person name="Brown T."/>
            <person name="Cohen L."/>
        </authorList>
    </citation>
    <scope>NUCLEOTIDE SEQUENCE</scope>
    <source>
        <strain evidence="9">MM31A-1</strain>
    </source>
</reference>